<keyword evidence="3" id="KW-0969">Cilium</keyword>
<reference evidence="3 4" key="1">
    <citation type="submission" date="2018-04" db="EMBL/GenBank/DDBJ databases">
        <title>Genomic Encyclopedia of Type Strains, Phase III (KMG-III): the genomes of soil and plant-associated and newly described type strains.</title>
        <authorList>
            <person name="Whitman W."/>
        </authorList>
    </citation>
    <scope>NUCLEOTIDE SEQUENCE [LARGE SCALE GENOMIC DNA]</scope>
    <source>
        <strain evidence="3 4">KA25</strain>
    </source>
</reference>
<dbReference type="EMBL" id="QAOT01000002">
    <property type="protein sequence ID" value="PTR20470.1"/>
    <property type="molecule type" value="Genomic_DNA"/>
</dbReference>
<proteinExistence type="predicted"/>
<protein>
    <submittedName>
        <fullName evidence="3">Flagellar protein FlgJ</fullName>
    </submittedName>
</protein>
<dbReference type="Proteomes" id="UP000244060">
    <property type="component" value="Unassembled WGS sequence"/>
</dbReference>
<feature type="region of interest" description="Disordered" evidence="1">
    <location>
        <begin position="1"/>
        <end position="25"/>
    </location>
</feature>
<dbReference type="PRINTS" id="PR01002">
    <property type="entry name" value="FLGFLGJ"/>
</dbReference>
<dbReference type="RefSeq" id="WP_101341125.1">
    <property type="nucleotide sequence ID" value="NZ_CP090021.1"/>
</dbReference>
<dbReference type="Pfam" id="PF10135">
    <property type="entry name" value="Rod-binding"/>
    <property type="match status" value="1"/>
</dbReference>
<evidence type="ECO:0000259" key="2">
    <source>
        <dbReference type="Pfam" id="PF10135"/>
    </source>
</evidence>
<name>A0A2T5KDH3_9RHOB</name>
<feature type="domain" description="Flagellar protein FlgJ N-terminal" evidence="2">
    <location>
        <begin position="43"/>
        <end position="90"/>
    </location>
</feature>
<keyword evidence="3" id="KW-0966">Cell projection</keyword>
<organism evidence="3 4">
    <name type="scientific">Cereibacter azotoformans</name>
    <dbReference type="NCBI Taxonomy" id="43057"/>
    <lineage>
        <taxon>Bacteria</taxon>
        <taxon>Pseudomonadati</taxon>
        <taxon>Pseudomonadota</taxon>
        <taxon>Alphaproteobacteria</taxon>
        <taxon>Rhodobacterales</taxon>
        <taxon>Paracoccaceae</taxon>
        <taxon>Cereibacter</taxon>
    </lineage>
</organism>
<evidence type="ECO:0000313" key="3">
    <source>
        <dbReference type="EMBL" id="PTR20470.1"/>
    </source>
</evidence>
<evidence type="ECO:0000256" key="1">
    <source>
        <dbReference type="SAM" id="MobiDB-lite"/>
    </source>
</evidence>
<evidence type="ECO:0000313" key="4">
    <source>
        <dbReference type="Proteomes" id="UP000244060"/>
    </source>
</evidence>
<accession>A0A2T5KDH3</accession>
<dbReference type="OrthoDB" id="8481704at2"/>
<sequence length="100" mass="10378">MEVKLQGLTPLSLAGSRPQPSGSADLRQAAEGFESLFLTQLLKSGRAGLPGDDLLGSAGVDTARDMLDMELARSSAGRAGLGIADAIERQFAPLVKGRPE</sequence>
<dbReference type="InterPro" id="IPR019301">
    <property type="entry name" value="Flagellar_prot_FlgJ_N"/>
</dbReference>
<keyword evidence="3" id="KW-0282">Flagellum</keyword>
<gene>
    <name evidence="3" type="ORF">C8J28_102235</name>
</gene>
<keyword evidence="4" id="KW-1185">Reference proteome</keyword>
<dbReference type="AlphaFoldDB" id="A0A2T5KDH3"/>
<comment type="caution">
    <text evidence="3">The sequence shown here is derived from an EMBL/GenBank/DDBJ whole genome shotgun (WGS) entry which is preliminary data.</text>
</comment>